<dbReference type="EMBL" id="LCFP01000004">
    <property type="protein sequence ID" value="KKS97934.1"/>
    <property type="molecule type" value="Genomic_DNA"/>
</dbReference>
<dbReference type="EC" id="4.2.1.96" evidence="4"/>
<reference evidence="5 6" key="1">
    <citation type="journal article" date="2015" name="Nature">
        <title>rRNA introns, odd ribosomes, and small enigmatic genomes across a large radiation of phyla.</title>
        <authorList>
            <person name="Brown C.T."/>
            <person name="Hug L.A."/>
            <person name="Thomas B.C."/>
            <person name="Sharon I."/>
            <person name="Castelle C.J."/>
            <person name="Singh A."/>
            <person name="Wilkins M.J."/>
            <person name="Williams K.H."/>
            <person name="Banfield J.F."/>
        </authorList>
    </citation>
    <scope>NUCLEOTIDE SEQUENCE [LARGE SCALE GENOMIC DNA]</scope>
</reference>
<comment type="similarity">
    <text evidence="2 4">Belongs to the pterin-4-alpha-carbinolamine dehydratase family.</text>
</comment>
<comment type="catalytic activity">
    <reaction evidence="1 4">
        <text>(4aS,6R)-4a-hydroxy-L-erythro-5,6,7,8-tetrahydrobiopterin = (6R)-L-erythro-6,7-dihydrobiopterin + H2O</text>
        <dbReference type="Rhea" id="RHEA:11920"/>
        <dbReference type="ChEBI" id="CHEBI:15377"/>
        <dbReference type="ChEBI" id="CHEBI:15642"/>
        <dbReference type="ChEBI" id="CHEBI:43120"/>
        <dbReference type="EC" id="4.2.1.96"/>
    </reaction>
</comment>
<comment type="caution">
    <text evidence="5">The sequence shown here is derived from an EMBL/GenBank/DDBJ whole genome shotgun (WGS) entry which is preliminary data.</text>
</comment>
<evidence type="ECO:0000313" key="6">
    <source>
        <dbReference type="Proteomes" id="UP000034894"/>
    </source>
</evidence>
<dbReference type="GO" id="GO:0006729">
    <property type="term" value="P:tetrahydrobiopterin biosynthetic process"/>
    <property type="evidence" value="ECO:0007669"/>
    <property type="project" value="InterPro"/>
</dbReference>
<dbReference type="Pfam" id="PF01329">
    <property type="entry name" value="Pterin_4a"/>
    <property type="match status" value="1"/>
</dbReference>
<dbReference type="Proteomes" id="UP000034894">
    <property type="component" value="Unassembled WGS sequence"/>
</dbReference>
<dbReference type="PATRIC" id="fig|1618443.3.peg.733"/>
<dbReference type="PANTHER" id="PTHR12599:SF0">
    <property type="entry name" value="PTERIN-4-ALPHA-CARBINOLAMINE DEHYDRATASE"/>
    <property type="match status" value="1"/>
</dbReference>
<dbReference type="NCBIfam" id="NF002017">
    <property type="entry name" value="PRK00823.1-2"/>
    <property type="match status" value="1"/>
</dbReference>
<dbReference type="CDD" id="cd00913">
    <property type="entry name" value="PCD_DCoH_subfamily_a"/>
    <property type="match status" value="1"/>
</dbReference>
<evidence type="ECO:0000256" key="2">
    <source>
        <dbReference type="ARBA" id="ARBA00006472"/>
    </source>
</evidence>
<dbReference type="InterPro" id="IPR001533">
    <property type="entry name" value="Pterin_deHydtase"/>
</dbReference>
<evidence type="ECO:0000313" key="5">
    <source>
        <dbReference type="EMBL" id="KKS97934.1"/>
    </source>
</evidence>
<accession>A0A0G1DJT1</accession>
<evidence type="ECO:0000256" key="1">
    <source>
        <dbReference type="ARBA" id="ARBA00001554"/>
    </source>
</evidence>
<dbReference type="AlphaFoldDB" id="A0A0G1DJT1"/>
<gene>
    <name evidence="5" type="primary">phhB</name>
    <name evidence="5" type="ORF">UV73_C0004G0076</name>
</gene>
<protein>
    <recommendedName>
        <fullName evidence="4">Putative pterin-4-alpha-carbinolamine dehydratase</fullName>
        <shortName evidence="4">PHS</shortName>
        <ecNumber evidence="4">4.2.1.96</ecNumber>
    </recommendedName>
    <alternativeName>
        <fullName evidence="4">4-alpha-hydroxy-tetrahydropterin dehydratase</fullName>
    </alternativeName>
    <alternativeName>
        <fullName evidence="4">Pterin carbinolamine dehydratase</fullName>
        <shortName evidence="4">PCD</shortName>
    </alternativeName>
</protein>
<dbReference type="HAMAP" id="MF_00434">
    <property type="entry name" value="Pterin_4_alpha"/>
    <property type="match status" value="1"/>
</dbReference>
<dbReference type="STRING" id="1618443.UV73_C0004G0076"/>
<dbReference type="GO" id="GO:0008124">
    <property type="term" value="F:4-alpha-hydroxytetrahydrobiopterin dehydratase activity"/>
    <property type="evidence" value="ECO:0007669"/>
    <property type="project" value="UniProtKB-UniRule"/>
</dbReference>
<proteinExistence type="inferred from homology"/>
<evidence type="ECO:0000256" key="4">
    <source>
        <dbReference type="HAMAP-Rule" id="MF_00434"/>
    </source>
</evidence>
<dbReference type="SUPFAM" id="SSF55248">
    <property type="entry name" value="PCD-like"/>
    <property type="match status" value="1"/>
</dbReference>
<dbReference type="Gene3D" id="3.30.1360.20">
    <property type="entry name" value="Transcriptional coactivator/pterin dehydratase"/>
    <property type="match status" value="1"/>
</dbReference>
<evidence type="ECO:0000256" key="3">
    <source>
        <dbReference type="ARBA" id="ARBA00023239"/>
    </source>
</evidence>
<dbReference type="PANTHER" id="PTHR12599">
    <property type="entry name" value="PTERIN-4-ALPHA-CARBINOLAMINE DEHYDRATASE"/>
    <property type="match status" value="1"/>
</dbReference>
<sequence>MTDDLISKKCVPCEGGMPPLTEEKVQELLKKVPDWSLEEGKVVRKFQFKNFREAIDFVNKAAEIAETENHHPNISIYGWNKVKLTFSTHAIKGLSENDFIMAAKVNQIL</sequence>
<name>A0A0G1DJT1_9BACT</name>
<organism evidence="5 6">
    <name type="scientific">Candidatus Gottesmanbacteria bacterium GW2011_GWA2_43_14</name>
    <dbReference type="NCBI Taxonomy" id="1618443"/>
    <lineage>
        <taxon>Bacteria</taxon>
        <taxon>Candidatus Gottesmaniibacteriota</taxon>
    </lineage>
</organism>
<keyword evidence="3 4" id="KW-0456">Lyase</keyword>
<dbReference type="InterPro" id="IPR036428">
    <property type="entry name" value="PCD_sf"/>
</dbReference>